<keyword evidence="3" id="KW-0804">Transcription</keyword>
<dbReference type="PROSITE" id="PS50932">
    <property type="entry name" value="HTH_LACI_2"/>
    <property type="match status" value="1"/>
</dbReference>
<dbReference type="CDD" id="cd06267">
    <property type="entry name" value="PBP1_LacI_sugar_binding-like"/>
    <property type="match status" value="1"/>
</dbReference>
<dbReference type="CDD" id="cd01392">
    <property type="entry name" value="HTH_LacI"/>
    <property type="match status" value="1"/>
</dbReference>
<protein>
    <submittedName>
        <fullName evidence="5">Transcriptional regulator, LacI family</fullName>
    </submittedName>
</protein>
<dbReference type="SMART" id="SM00354">
    <property type="entry name" value="HTH_LACI"/>
    <property type="match status" value="1"/>
</dbReference>
<dbReference type="Gene3D" id="1.10.260.40">
    <property type="entry name" value="lambda repressor-like DNA-binding domains"/>
    <property type="match status" value="1"/>
</dbReference>
<dbReference type="InterPro" id="IPR046335">
    <property type="entry name" value="LacI/GalR-like_sensor"/>
</dbReference>
<dbReference type="SUPFAM" id="SSF53822">
    <property type="entry name" value="Periplasmic binding protein-like I"/>
    <property type="match status" value="1"/>
</dbReference>
<name>A0A3P3XNM0_9SPIR</name>
<accession>A0A3P3XNM0</accession>
<dbReference type="EMBL" id="FWDO01000004">
    <property type="protein sequence ID" value="SLM17876.1"/>
    <property type="molecule type" value="Genomic_DNA"/>
</dbReference>
<dbReference type="Pfam" id="PF13377">
    <property type="entry name" value="Peripla_BP_3"/>
    <property type="match status" value="1"/>
</dbReference>
<dbReference type="GO" id="GO:0003700">
    <property type="term" value="F:DNA-binding transcription factor activity"/>
    <property type="evidence" value="ECO:0007669"/>
    <property type="project" value="TreeGrafter"/>
</dbReference>
<dbReference type="GO" id="GO:0000976">
    <property type="term" value="F:transcription cis-regulatory region binding"/>
    <property type="evidence" value="ECO:0007669"/>
    <property type="project" value="TreeGrafter"/>
</dbReference>
<reference evidence="5" key="1">
    <citation type="submission" date="2017-02" db="EMBL/GenBank/DDBJ databases">
        <authorList>
            <person name="Regsiter A."/>
            <person name="William W."/>
        </authorList>
    </citation>
    <scope>NUCLEOTIDE SEQUENCE</scope>
    <source>
        <strain evidence="5">BdmA 4</strain>
    </source>
</reference>
<evidence type="ECO:0000256" key="1">
    <source>
        <dbReference type="ARBA" id="ARBA00023015"/>
    </source>
</evidence>
<dbReference type="AlphaFoldDB" id="A0A3P3XNM0"/>
<dbReference type="Gene3D" id="3.40.50.2300">
    <property type="match status" value="2"/>
</dbReference>
<dbReference type="PANTHER" id="PTHR30146:SF109">
    <property type="entry name" value="HTH-TYPE TRANSCRIPTIONAL REGULATOR GALS"/>
    <property type="match status" value="1"/>
</dbReference>
<organism evidence="5">
    <name type="scientific">uncultured spirochete</name>
    <dbReference type="NCBI Taxonomy" id="156406"/>
    <lineage>
        <taxon>Bacteria</taxon>
        <taxon>Pseudomonadati</taxon>
        <taxon>Spirochaetota</taxon>
        <taxon>Spirochaetia</taxon>
        <taxon>Spirochaetales</taxon>
        <taxon>environmental samples</taxon>
    </lineage>
</organism>
<dbReference type="SUPFAM" id="SSF47413">
    <property type="entry name" value="lambda repressor-like DNA-binding domains"/>
    <property type="match status" value="1"/>
</dbReference>
<dbReference type="InterPro" id="IPR028082">
    <property type="entry name" value="Peripla_BP_I"/>
</dbReference>
<keyword evidence="1" id="KW-0805">Transcription regulation</keyword>
<dbReference type="PANTHER" id="PTHR30146">
    <property type="entry name" value="LACI-RELATED TRANSCRIPTIONAL REPRESSOR"/>
    <property type="match status" value="1"/>
</dbReference>
<evidence type="ECO:0000256" key="3">
    <source>
        <dbReference type="ARBA" id="ARBA00023163"/>
    </source>
</evidence>
<evidence type="ECO:0000256" key="2">
    <source>
        <dbReference type="ARBA" id="ARBA00023125"/>
    </source>
</evidence>
<dbReference type="InterPro" id="IPR010982">
    <property type="entry name" value="Lambda_DNA-bd_dom_sf"/>
</dbReference>
<proteinExistence type="predicted"/>
<dbReference type="InterPro" id="IPR000843">
    <property type="entry name" value="HTH_LacI"/>
</dbReference>
<gene>
    <name evidence="5" type="ORF">SPIRO4BDMA_40445</name>
</gene>
<feature type="domain" description="HTH lacI-type" evidence="4">
    <location>
        <begin position="6"/>
        <end position="62"/>
    </location>
</feature>
<sequence length="343" mass="37785">MKKQSISASDVAKMAGVSRTTVSFILNNIQGKHISEATRQRVLQAVEALKYVPDMNAISLAKKTHYSIGFFISYSSSVFSDAYLFRLIEGMALVLNKRHCRLDFQPLRKEKVNYLDLVRSAGLDGIILMNTHTDDPGIQELEVARVPLVVIGSIEGLSVPQVDIDNIAAAREMVKYLVSLGHRKIAMIAHAPLTFYAAAHRLEAYTQILYEKGIPQRPEYVEVADFSEESGYGAMQKLLGLSDRPTAVFAGNDMVAYGAMQAILDAGLSIPEDISIAGFDDDYLSRYLNPALTTVAQPSVGLGEAAARLLIQEITSPHESRSRGKERIILPTILAKRESCRRI</sequence>
<evidence type="ECO:0000259" key="4">
    <source>
        <dbReference type="PROSITE" id="PS50932"/>
    </source>
</evidence>
<dbReference type="Pfam" id="PF00356">
    <property type="entry name" value="LacI"/>
    <property type="match status" value="1"/>
</dbReference>
<evidence type="ECO:0000313" key="5">
    <source>
        <dbReference type="EMBL" id="SLM17876.1"/>
    </source>
</evidence>
<keyword evidence="2" id="KW-0238">DNA-binding</keyword>